<evidence type="ECO:0000259" key="2">
    <source>
        <dbReference type="Pfam" id="PF03478"/>
    </source>
</evidence>
<name>A0A7J7MIA1_9MAGN</name>
<evidence type="ECO:0000313" key="3">
    <source>
        <dbReference type="EMBL" id="KAF6154542.1"/>
    </source>
</evidence>
<dbReference type="EMBL" id="JACGCM010001491">
    <property type="protein sequence ID" value="KAF6154542.1"/>
    <property type="molecule type" value="Genomic_DNA"/>
</dbReference>
<dbReference type="InterPro" id="IPR005174">
    <property type="entry name" value="KIB1-4_b-propeller"/>
</dbReference>
<dbReference type="AlphaFoldDB" id="A0A7J7MIA1"/>
<evidence type="ECO:0000313" key="4">
    <source>
        <dbReference type="Proteomes" id="UP000541444"/>
    </source>
</evidence>
<dbReference type="InterPro" id="IPR036047">
    <property type="entry name" value="F-box-like_dom_sf"/>
</dbReference>
<keyword evidence="4" id="KW-1185">Reference proteome</keyword>
<organism evidence="3 4">
    <name type="scientific">Kingdonia uniflora</name>
    <dbReference type="NCBI Taxonomy" id="39325"/>
    <lineage>
        <taxon>Eukaryota</taxon>
        <taxon>Viridiplantae</taxon>
        <taxon>Streptophyta</taxon>
        <taxon>Embryophyta</taxon>
        <taxon>Tracheophyta</taxon>
        <taxon>Spermatophyta</taxon>
        <taxon>Magnoliopsida</taxon>
        <taxon>Ranunculales</taxon>
        <taxon>Circaeasteraceae</taxon>
        <taxon>Kingdonia</taxon>
    </lineage>
</organism>
<dbReference type="CDD" id="cd09917">
    <property type="entry name" value="F-box_SF"/>
    <property type="match status" value="1"/>
</dbReference>
<evidence type="ECO:0000259" key="1">
    <source>
        <dbReference type="Pfam" id="PF00646"/>
    </source>
</evidence>
<dbReference type="Proteomes" id="UP000541444">
    <property type="component" value="Unassembled WGS sequence"/>
</dbReference>
<sequence length="389" mass="44893">MMTISNWSDLPNDLLGRVLQHLTIMNDLVRFGAVCVNWQTHFTDNHRHRALPRKLPRQVPVLMVHNRNTHKQCFYRLSSSSSLSSTDAGENIEFHDFPVPVPHDKYFTASTYGWIAIAETPGFKYRLLNPFLSVNNNVALPPLRTIDDQYIRANDMEYYVSKLALSGNPTWESDYAVMAMYGRFSELAFCKPGDDAWTTIDQKNYSFNDVVFYRDEFYAVDHIGIVVAVDIRCCRPKVRLVAPSPPEDRGYKMYLVESLGELLQVRRVLRFLPTVGETIGFKVYELLEESTEDYEYWVEMDTLHGQALFLGDNSSVSISSLDFPECKPNCIYFTDDYRSYCNYSRQLGPQDVGVFNVEKGRLEEYHPITKFKGMKPQPIWVEPTLEGCN</sequence>
<dbReference type="PANTHER" id="PTHR44259:SF114">
    <property type="entry name" value="OS06G0707300 PROTEIN"/>
    <property type="match status" value="1"/>
</dbReference>
<dbReference type="OrthoDB" id="1519185at2759"/>
<comment type="caution">
    <text evidence="3">The sequence shown here is derived from an EMBL/GenBank/DDBJ whole genome shotgun (WGS) entry which is preliminary data.</text>
</comment>
<dbReference type="PANTHER" id="PTHR44259">
    <property type="entry name" value="OS07G0183000 PROTEIN-RELATED"/>
    <property type="match status" value="1"/>
</dbReference>
<evidence type="ECO:0008006" key="5">
    <source>
        <dbReference type="Google" id="ProtNLM"/>
    </source>
</evidence>
<feature type="domain" description="F-box" evidence="1">
    <location>
        <begin position="7"/>
        <end position="48"/>
    </location>
</feature>
<proteinExistence type="predicted"/>
<gene>
    <name evidence="3" type="ORF">GIB67_027815</name>
</gene>
<dbReference type="Gene3D" id="1.20.1280.50">
    <property type="match status" value="1"/>
</dbReference>
<dbReference type="InterPro" id="IPR050942">
    <property type="entry name" value="F-box_BR-signaling"/>
</dbReference>
<dbReference type="Pfam" id="PF03478">
    <property type="entry name" value="Beta-prop_KIB1-4"/>
    <property type="match status" value="1"/>
</dbReference>
<reference evidence="3 4" key="1">
    <citation type="journal article" date="2020" name="IScience">
        <title>Genome Sequencing of the Endangered Kingdonia uniflora (Circaeasteraceae, Ranunculales) Reveals Potential Mechanisms of Evolutionary Specialization.</title>
        <authorList>
            <person name="Sun Y."/>
            <person name="Deng T."/>
            <person name="Zhang A."/>
            <person name="Moore M.J."/>
            <person name="Landis J.B."/>
            <person name="Lin N."/>
            <person name="Zhang H."/>
            <person name="Zhang X."/>
            <person name="Huang J."/>
            <person name="Zhang X."/>
            <person name="Sun H."/>
            <person name="Wang H."/>
        </authorList>
    </citation>
    <scope>NUCLEOTIDE SEQUENCE [LARGE SCALE GENOMIC DNA]</scope>
    <source>
        <strain evidence="3">TB1705</strain>
        <tissue evidence="3">Leaf</tissue>
    </source>
</reference>
<feature type="domain" description="KIB1-4 beta-propeller" evidence="2">
    <location>
        <begin position="94"/>
        <end position="356"/>
    </location>
</feature>
<accession>A0A7J7MIA1</accession>
<dbReference type="Pfam" id="PF00646">
    <property type="entry name" value="F-box"/>
    <property type="match status" value="1"/>
</dbReference>
<protein>
    <recommendedName>
        <fullName evidence="5">DUF295 domain-containing protein</fullName>
    </recommendedName>
</protein>
<dbReference type="InterPro" id="IPR001810">
    <property type="entry name" value="F-box_dom"/>
</dbReference>
<dbReference type="SUPFAM" id="SSF81383">
    <property type="entry name" value="F-box domain"/>
    <property type="match status" value="1"/>
</dbReference>